<evidence type="ECO:0000313" key="9">
    <source>
        <dbReference type="EMBL" id="CAI9967174.1"/>
    </source>
</evidence>
<evidence type="ECO:0000313" key="12">
    <source>
        <dbReference type="EMBL" id="CAL6104488.1"/>
    </source>
</evidence>
<evidence type="ECO:0000313" key="10">
    <source>
        <dbReference type="EMBL" id="CAL6071313.1"/>
    </source>
</evidence>
<dbReference type="EMBL" id="CAXDID020000440">
    <property type="protein sequence ID" value="CAL6091936.1"/>
    <property type="molecule type" value="Genomic_DNA"/>
</dbReference>
<name>A0AA86NEB4_9EUKA</name>
<dbReference type="GO" id="GO:0008804">
    <property type="term" value="F:carbamate kinase activity"/>
    <property type="evidence" value="ECO:0007669"/>
    <property type="project" value="InterPro"/>
</dbReference>
<dbReference type="InterPro" id="IPR036393">
    <property type="entry name" value="AceGlu_kinase-like_sf"/>
</dbReference>
<dbReference type="PRINTS" id="PR01469">
    <property type="entry name" value="CARBMTKINASE"/>
</dbReference>
<dbReference type="PANTHER" id="PTHR30409">
    <property type="entry name" value="CARBAMATE KINASE"/>
    <property type="match status" value="1"/>
</dbReference>
<evidence type="ECO:0000313" key="8">
    <source>
        <dbReference type="EMBL" id="CAI9959910.1"/>
    </source>
</evidence>
<dbReference type="NCBIfam" id="TIGR00746">
    <property type="entry name" value="arcC"/>
    <property type="match status" value="1"/>
</dbReference>
<dbReference type="PIRSF" id="PIRSF000723">
    <property type="entry name" value="Carbamate_kin"/>
    <property type="match status" value="1"/>
</dbReference>
<keyword evidence="2 4" id="KW-0808">Transferase</keyword>
<evidence type="ECO:0000256" key="4">
    <source>
        <dbReference type="PIRNR" id="PIRNR000723"/>
    </source>
</evidence>
<dbReference type="CDD" id="cd04235">
    <property type="entry name" value="AAK_CK"/>
    <property type="match status" value="1"/>
</dbReference>
<dbReference type="AlphaFoldDB" id="A0AA86NEB4"/>
<dbReference type="NCBIfam" id="NF009007">
    <property type="entry name" value="PRK12352.1"/>
    <property type="match status" value="1"/>
</dbReference>
<organism evidence="6">
    <name type="scientific">Hexamita inflata</name>
    <dbReference type="NCBI Taxonomy" id="28002"/>
    <lineage>
        <taxon>Eukaryota</taxon>
        <taxon>Metamonada</taxon>
        <taxon>Diplomonadida</taxon>
        <taxon>Hexamitidae</taxon>
        <taxon>Hexamitinae</taxon>
        <taxon>Hexamita</taxon>
    </lineage>
</organism>
<dbReference type="InterPro" id="IPR003964">
    <property type="entry name" value="Carb_kinase"/>
</dbReference>
<evidence type="ECO:0000256" key="1">
    <source>
        <dbReference type="ARBA" id="ARBA00011066"/>
    </source>
</evidence>
<accession>A0AA86NEB4</accession>
<dbReference type="EMBL" id="CATOUU010000925">
    <property type="protein sequence ID" value="CAI9959910.1"/>
    <property type="molecule type" value="Genomic_DNA"/>
</dbReference>
<proteinExistence type="inferred from homology"/>
<dbReference type="FunFam" id="3.40.1160.10:FF:000007">
    <property type="entry name" value="Carbamate kinase"/>
    <property type="match status" value="1"/>
</dbReference>
<dbReference type="Proteomes" id="UP001642409">
    <property type="component" value="Unassembled WGS sequence"/>
</dbReference>
<dbReference type="EMBL" id="CAXDID020000680">
    <property type="protein sequence ID" value="CAL6110027.1"/>
    <property type="molecule type" value="Genomic_DNA"/>
</dbReference>
<protein>
    <recommendedName>
        <fullName evidence="4">Carbamate kinase</fullName>
    </recommendedName>
</protein>
<dbReference type="Pfam" id="PF00696">
    <property type="entry name" value="AA_kinase"/>
    <property type="match status" value="1"/>
</dbReference>
<feature type="domain" description="Aspartate/glutamate/uridylate kinase" evidence="5">
    <location>
        <begin position="5"/>
        <end position="295"/>
    </location>
</feature>
<reference evidence="6" key="1">
    <citation type="submission" date="2023-06" db="EMBL/GenBank/DDBJ databases">
        <authorList>
            <person name="Kurt Z."/>
        </authorList>
    </citation>
    <scope>NUCLEOTIDE SEQUENCE</scope>
</reference>
<evidence type="ECO:0000313" key="13">
    <source>
        <dbReference type="EMBL" id="CAL6110027.1"/>
    </source>
</evidence>
<dbReference type="PANTHER" id="PTHR30409:SF1">
    <property type="entry name" value="CARBAMATE KINASE-RELATED"/>
    <property type="match status" value="1"/>
</dbReference>
<evidence type="ECO:0000313" key="7">
    <source>
        <dbReference type="EMBL" id="CAI9922572.1"/>
    </source>
</evidence>
<sequence>MSQQTIVIALGGNAMQQPGQKGTHEIQLENVRIACEEIYKVRKAGYRVVLTSGNGPQVGAIKLQNQAAAGVSPEMPLFCCGAMSQGIIGYWMQQSMGNVLRSAGEEAKVVTVVTQSIVDSNDKAFANPTKPVGRFYTEAEAKEVMEKEGKIMKEDAGRGWRVVVPSPRPQTIVEYKVIKQLIDSGVIVVCTNGGGIPVIEKNGKLEGVDSVIDKDLATSLLATQLSSDYLMILTDVPNAYINYKQPNQEKLETITLERMLDLESQGHFKAGSMGPKVRAAIEFVQKTGNPAIITSLDKAVDALAGVCGTRIVK</sequence>
<dbReference type="GO" id="GO:0019546">
    <property type="term" value="P:L-arginine deiminase pathway"/>
    <property type="evidence" value="ECO:0007669"/>
    <property type="project" value="TreeGrafter"/>
</dbReference>
<dbReference type="EMBL" id="CATOUU010001015">
    <property type="protein sequence ID" value="CAI9967174.1"/>
    <property type="molecule type" value="Genomic_DNA"/>
</dbReference>
<dbReference type="GO" id="GO:0005829">
    <property type="term" value="C:cytosol"/>
    <property type="evidence" value="ECO:0007669"/>
    <property type="project" value="TreeGrafter"/>
</dbReference>
<dbReference type="Gene3D" id="3.40.1160.10">
    <property type="entry name" value="Acetylglutamate kinase-like"/>
    <property type="match status" value="1"/>
</dbReference>
<evidence type="ECO:0000313" key="14">
    <source>
        <dbReference type="Proteomes" id="UP001642409"/>
    </source>
</evidence>
<evidence type="ECO:0000313" key="11">
    <source>
        <dbReference type="EMBL" id="CAL6091936.1"/>
    </source>
</evidence>
<evidence type="ECO:0000256" key="3">
    <source>
        <dbReference type="ARBA" id="ARBA00022777"/>
    </source>
</evidence>
<keyword evidence="3 4" id="KW-0418">Kinase</keyword>
<evidence type="ECO:0000256" key="2">
    <source>
        <dbReference type="ARBA" id="ARBA00022679"/>
    </source>
</evidence>
<dbReference type="EMBL" id="CATOUU010000134">
    <property type="protein sequence ID" value="CAI9917549.1"/>
    <property type="molecule type" value="Genomic_DNA"/>
</dbReference>
<evidence type="ECO:0000313" key="6">
    <source>
        <dbReference type="EMBL" id="CAI9917549.1"/>
    </source>
</evidence>
<gene>
    <name evidence="7" type="ORF">HINF_LOCUS10217</name>
    <name evidence="8" type="ORF">HINF_LOCUS47555</name>
    <name evidence="6" type="ORF">HINF_LOCUS5194</name>
    <name evidence="9" type="ORF">HINF_LOCUS54819</name>
    <name evidence="10" type="ORF">HINF_LOCUS55083</name>
    <name evidence="11" type="ORF">HINF_LOCUS66024</name>
    <name evidence="12" type="ORF">HINF_LOCUS72807</name>
    <name evidence="13" type="ORF">HINF_LOCUS75724</name>
</gene>
<evidence type="ECO:0000259" key="5">
    <source>
        <dbReference type="Pfam" id="PF00696"/>
    </source>
</evidence>
<dbReference type="EMBL" id="CATOUU010000255">
    <property type="protein sequence ID" value="CAI9922572.1"/>
    <property type="molecule type" value="Genomic_DNA"/>
</dbReference>
<keyword evidence="14" id="KW-1185">Reference proteome</keyword>
<comment type="caution">
    <text evidence="6">The sequence shown here is derived from an EMBL/GenBank/DDBJ whole genome shotgun (WGS) entry which is preliminary data.</text>
</comment>
<dbReference type="EMBL" id="CAXDID020000290">
    <property type="protein sequence ID" value="CAL6071313.1"/>
    <property type="molecule type" value="Genomic_DNA"/>
</dbReference>
<comment type="similarity">
    <text evidence="1 4">Belongs to the carbamate kinase family.</text>
</comment>
<dbReference type="EMBL" id="CAXDID020000583">
    <property type="protein sequence ID" value="CAL6104488.1"/>
    <property type="molecule type" value="Genomic_DNA"/>
</dbReference>
<dbReference type="InterPro" id="IPR001048">
    <property type="entry name" value="Asp/Glu/Uridylate_kinase"/>
</dbReference>
<dbReference type="SUPFAM" id="SSF53633">
    <property type="entry name" value="Carbamate kinase-like"/>
    <property type="match status" value="1"/>
</dbReference>
<reference evidence="10 14" key="2">
    <citation type="submission" date="2024-07" db="EMBL/GenBank/DDBJ databases">
        <authorList>
            <person name="Akdeniz Z."/>
        </authorList>
    </citation>
    <scope>NUCLEOTIDE SEQUENCE [LARGE SCALE GENOMIC DNA]</scope>
</reference>